<evidence type="ECO:0000256" key="1">
    <source>
        <dbReference type="SAM" id="MobiDB-lite"/>
    </source>
</evidence>
<name>A0ABD0KYC6_9CAEN</name>
<accession>A0ABD0KYC6</accession>
<dbReference type="AlphaFoldDB" id="A0ABD0KYC6"/>
<dbReference type="EMBL" id="JACVVK020000109">
    <property type="protein sequence ID" value="KAK7491830.1"/>
    <property type="molecule type" value="Genomic_DNA"/>
</dbReference>
<feature type="region of interest" description="Disordered" evidence="1">
    <location>
        <begin position="94"/>
        <end position="124"/>
    </location>
</feature>
<proteinExistence type="predicted"/>
<comment type="caution">
    <text evidence="2">The sequence shown here is derived from an EMBL/GenBank/DDBJ whole genome shotgun (WGS) entry which is preliminary data.</text>
</comment>
<gene>
    <name evidence="2" type="ORF">BaRGS_00016849</name>
</gene>
<protein>
    <submittedName>
        <fullName evidence="2">Uncharacterized protein</fullName>
    </submittedName>
</protein>
<organism evidence="2 3">
    <name type="scientific">Batillaria attramentaria</name>
    <dbReference type="NCBI Taxonomy" id="370345"/>
    <lineage>
        <taxon>Eukaryota</taxon>
        <taxon>Metazoa</taxon>
        <taxon>Spiralia</taxon>
        <taxon>Lophotrochozoa</taxon>
        <taxon>Mollusca</taxon>
        <taxon>Gastropoda</taxon>
        <taxon>Caenogastropoda</taxon>
        <taxon>Sorbeoconcha</taxon>
        <taxon>Cerithioidea</taxon>
        <taxon>Batillariidae</taxon>
        <taxon>Batillaria</taxon>
    </lineage>
</organism>
<feature type="compositionally biased region" description="Polar residues" evidence="1">
    <location>
        <begin position="114"/>
        <end position="124"/>
    </location>
</feature>
<dbReference type="Proteomes" id="UP001519460">
    <property type="component" value="Unassembled WGS sequence"/>
</dbReference>
<reference evidence="2 3" key="1">
    <citation type="journal article" date="2023" name="Sci. Data">
        <title>Genome assembly of the Korean intertidal mud-creeper Batillaria attramentaria.</title>
        <authorList>
            <person name="Patra A.K."/>
            <person name="Ho P.T."/>
            <person name="Jun S."/>
            <person name="Lee S.J."/>
            <person name="Kim Y."/>
            <person name="Won Y.J."/>
        </authorList>
    </citation>
    <scope>NUCLEOTIDE SEQUENCE [LARGE SCALE GENOMIC DNA]</scope>
    <source>
        <strain evidence="2">Wonlab-2016</strain>
    </source>
</reference>
<evidence type="ECO:0000313" key="3">
    <source>
        <dbReference type="Proteomes" id="UP001519460"/>
    </source>
</evidence>
<sequence>MRFSSTVGTSCFLSGSLTATVQSLIQYESRLSVTGRTPVPDSNGVSLISDGPNPAALVASVPEDPADNLPRHHSQHGDNNVAFQSCSGCRGHCDASGSGQSMWNGLSRPPQWTGMPQRQSSVKT</sequence>
<evidence type="ECO:0000313" key="2">
    <source>
        <dbReference type="EMBL" id="KAK7491830.1"/>
    </source>
</evidence>
<keyword evidence="3" id="KW-1185">Reference proteome</keyword>